<organism evidence="5 6">
    <name type="scientific">Pseudomonas syringae pv. aptata</name>
    <dbReference type="NCBI Taxonomy" id="83167"/>
    <lineage>
        <taxon>Bacteria</taxon>
        <taxon>Pseudomonadati</taxon>
        <taxon>Pseudomonadota</taxon>
        <taxon>Gammaproteobacteria</taxon>
        <taxon>Pseudomonadales</taxon>
        <taxon>Pseudomonadaceae</taxon>
        <taxon>Pseudomonas</taxon>
        <taxon>Pseudomonas syringae</taxon>
    </lineage>
</organism>
<evidence type="ECO:0000256" key="2">
    <source>
        <dbReference type="ARBA" id="ARBA00023125"/>
    </source>
</evidence>
<feature type="domain" description="HTH araC/xylS-type" evidence="4">
    <location>
        <begin position="52"/>
        <end position="82"/>
    </location>
</feature>
<gene>
    <name evidence="5" type="ORF">ALQ37_01502</name>
</gene>
<evidence type="ECO:0000256" key="1">
    <source>
        <dbReference type="ARBA" id="ARBA00023015"/>
    </source>
</evidence>
<keyword evidence="3" id="KW-0804">Transcription</keyword>
<sequence length="86" mass="9934">MTGTKSTAASSPATLKRKLHKHCTHFQAQHDLARKHVVLYLYQIKVMSNEAVADYLNFNDPANFRRSFKRWTGSTPTLIQRLFNVE</sequence>
<dbReference type="Pfam" id="PF12833">
    <property type="entry name" value="HTH_18"/>
    <property type="match status" value="1"/>
</dbReference>
<dbReference type="PROSITE" id="PS01124">
    <property type="entry name" value="HTH_ARAC_FAMILY_2"/>
    <property type="match status" value="1"/>
</dbReference>
<reference evidence="5 6" key="1">
    <citation type="submission" date="2018-08" db="EMBL/GenBank/DDBJ databases">
        <title>Recombination of ecologically and evolutionarily significant loci maintains genetic cohesion in the Pseudomonas syringae species complex.</title>
        <authorList>
            <person name="Dillon M."/>
            <person name="Thakur S."/>
            <person name="Almeida R.N.D."/>
            <person name="Weir B.S."/>
            <person name="Guttman D.S."/>
        </authorList>
    </citation>
    <scope>NUCLEOTIDE SEQUENCE [LARGE SCALE GENOMIC DNA]</scope>
    <source>
        <strain evidence="5 6">ICMP 4388</strain>
    </source>
</reference>
<dbReference type="GO" id="GO:0005829">
    <property type="term" value="C:cytosol"/>
    <property type="evidence" value="ECO:0007669"/>
    <property type="project" value="TreeGrafter"/>
</dbReference>
<evidence type="ECO:0000256" key="3">
    <source>
        <dbReference type="ARBA" id="ARBA00023163"/>
    </source>
</evidence>
<evidence type="ECO:0000259" key="4">
    <source>
        <dbReference type="PROSITE" id="PS01124"/>
    </source>
</evidence>
<dbReference type="SMART" id="SM00342">
    <property type="entry name" value="HTH_ARAC"/>
    <property type="match status" value="1"/>
</dbReference>
<dbReference type="InterPro" id="IPR018060">
    <property type="entry name" value="HTH_AraC"/>
</dbReference>
<evidence type="ECO:0000313" key="5">
    <source>
        <dbReference type="EMBL" id="RMO54459.1"/>
    </source>
</evidence>
<dbReference type="Proteomes" id="UP000274541">
    <property type="component" value="Unassembled WGS sequence"/>
</dbReference>
<dbReference type="PANTHER" id="PTHR47894:SF1">
    <property type="entry name" value="HTH-TYPE TRANSCRIPTIONAL REGULATOR VQSM"/>
    <property type="match status" value="1"/>
</dbReference>
<proteinExistence type="predicted"/>
<evidence type="ECO:0000313" key="6">
    <source>
        <dbReference type="Proteomes" id="UP000274541"/>
    </source>
</evidence>
<dbReference type="InterPro" id="IPR009057">
    <property type="entry name" value="Homeodomain-like_sf"/>
</dbReference>
<name>A0A0Q0DHL0_PSEAP</name>
<dbReference type="GO" id="GO:0003700">
    <property type="term" value="F:DNA-binding transcription factor activity"/>
    <property type="evidence" value="ECO:0007669"/>
    <property type="project" value="InterPro"/>
</dbReference>
<dbReference type="Gene3D" id="1.10.10.60">
    <property type="entry name" value="Homeodomain-like"/>
    <property type="match status" value="1"/>
</dbReference>
<accession>A0A0Q0DHL0</accession>
<dbReference type="SUPFAM" id="SSF46689">
    <property type="entry name" value="Homeodomain-like"/>
    <property type="match status" value="1"/>
</dbReference>
<keyword evidence="1" id="KW-0805">Transcription regulation</keyword>
<keyword evidence="2" id="KW-0238">DNA-binding</keyword>
<dbReference type="AlphaFoldDB" id="A0A0Q0DHL0"/>
<dbReference type="EMBL" id="RBPX01000465">
    <property type="protein sequence ID" value="RMO54459.1"/>
    <property type="molecule type" value="Genomic_DNA"/>
</dbReference>
<dbReference type="PANTHER" id="PTHR47894">
    <property type="entry name" value="HTH-TYPE TRANSCRIPTIONAL REGULATOR GADX"/>
    <property type="match status" value="1"/>
</dbReference>
<dbReference type="GO" id="GO:0000976">
    <property type="term" value="F:transcription cis-regulatory region binding"/>
    <property type="evidence" value="ECO:0007669"/>
    <property type="project" value="TreeGrafter"/>
</dbReference>
<comment type="caution">
    <text evidence="5">The sequence shown here is derived from an EMBL/GenBank/DDBJ whole genome shotgun (WGS) entry which is preliminary data.</text>
</comment>
<protein>
    <submittedName>
        <fullName evidence="5">AraC family transcriptional regulator</fullName>
    </submittedName>
</protein>